<reference evidence="4" key="1">
    <citation type="submission" date="2025-08" db="UniProtKB">
        <authorList>
            <consortium name="RefSeq"/>
        </authorList>
    </citation>
    <scope>IDENTIFICATION</scope>
    <source>
        <tissue evidence="4">Muscle</tissue>
    </source>
</reference>
<dbReference type="InterPro" id="IPR013783">
    <property type="entry name" value="Ig-like_fold"/>
</dbReference>
<dbReference type="SMART" id="SM00060">
    <property type="entry name" value="FN3"/>
    <property type="match status" value="1"/>
</dbReference>
<protein>
    <submittedName>
        <fullName evidence="4">Ankyrin repeat and fibronectin type-III domain-containing protein 1-like</fullName>
    </submittedName>
</protein>
<dbReference type="PANTHER" id="PTHR21437:SF1">
    <property type="entry name" value="WIDE AWAKE"/>
    <property type="match status" value="1"/>
</dbReference>
<feature type="domain" description="Fibronectin type-III" evidence="2">
    <location>
        <begin position="89"/>
        <end position="186"/>
    </location>
</feature>
<dbReference type="PANTHER" id="PTHR21437">
    <property type="entry name" value="WIDE AWAKE"/>
    <property type="match status" value="1"/>
</dbReference>
<evidence type="ECO:0000256" key="1">
    <source>
        <dbReference type="SAM" id="MobiDB-lite"/>
    </source>
</evidence>
<dbReference type="RefSeq" id="XP_022235199.1">
    <property type="nucleotide sequence ID" value="XM_022379491.1"/>
</dbReference>
<dbReference type="InterPro" id="IPR036116">
    <property type="entry name" value="FN3_sf"/>
</dbReference>
<dbReference type="InterPro" id="IPR039269">
    <property type="entry name" value="ANKFN1"/>
</dbReference>
<keyword evidence="3" id="KW-1185">Reference proteome</keyword>
<sequence length="797" mass="90306">MSDLKHSFAAFFCLVSSKESRTSRLVSLVNEAERCRENLTTCVLNTAASGSLSTALLKEKERQLTLWQRRLRLLKRMRDGFERIRPPDPPKHVQLEVVGTRALRIKISESDTTNDAHSVVTKYKGEIYYVDKHVKTKNIKPDLQRLEVTIPDLTQGRPYYVRVAAGNAKGFSSFQTTSPPFGVPSSWKDVEKKSTRGIGKLKELENIFHQVINFRPAHAAEIKGVLDQPIDTPYQQRRQVRRSIKHLFTSAPRFQKTLKRGVHLACLFYNEDKVLVTTEELLPVVEVDEGYPSSLQTDFYWLMKVACTWEDIKTLRQDMEKPQSSSVLHFRSKLLQAIEQMQMALGVQDLGKLYYKPIKDSKRIVVLSTVKYISDPKKITSLSVRWLPLSKILRKHPTVNPSDGGETPRVSELLLSSTQHLISYSEESTAPLSRGLYVGYVKLKSSVDVIRVLAPRRAPNVLPFSRIRENPHVSREEWEWIKALKSQRNSAAPSTVQLKFQKAISSAVRTLFSSYDIPFEEIGLHRLYDIDVIEFSPNVSFILVLPPVENICSVPGQYDELTSRMDCMPLPIQVFEMLNMTTYESNFIANYSRLSSILEMDTLMAQHAQREAFFTYEVVSAKERLCQLQMFQTQIDNIWKDVRWIMDVLTFARDKQVNGGVPLSHIYLHRCGSPSPKQSPVKLPPGSTYSTRSPRNEAFSLRMTASSSNFSISGSKKPDTKGMRRTYSASKLLHGSDSVDLDVNLSQSTSLGPKASSTETVGVSFSLGSQGDLTSLASHKSRVVQQKKYVSIKVKIL</sequence>
<evidence type="ECO:0000313" key="4">
    <source>
        <dbReference type="RefSeq" id="XP_022235199.1"/>
    </source>
</evidence>
<organism evidence="3 4">
    <name type="scientific">Limulus polyphemus</name>
    <name type="common">Atlantic horseshoe crab</name>
    <dbReference type="NCBI Taxonomy" id="6850"/>
    <lineage>
        <taxon>Eukaryota</taxon>
        <taxon>Metazoa</taxon>
        <taxon>Ecdysozoa</taxon>
        <taxon>Arthropoda</taxon>
        <taxon>Chelicerata</taxon>
        <taxon>Merostomata</taxon>
        <taxon>Xiphosura</taxon>
        <taxon>Limulidae</taxon>
        <taxon>Limulus</taxon>
    </lineage>
</organism>
<dbReference type="PROSITE" id="PS50853">
    <property type="entry name" value="FN3"/>
    <property type="match status" value="1"/>
</dbReference>
<dbReference type="Proteomes" id="UP000694941">
    <property type="component" value="Unplaced"/>
</dbReference>
<feature type="region of interest" description="Disordered" evidence="1">
    <location>
        <begin position="674"/>
        <end position="695"/>
    </location>
</feature>
<dbReference type="Gene3D" id="2.60.40.10">
    <property type="entry name" value="Immunoglobulins"/>
    <property type="match status" value="1"/>
</dbReference>
<name>A0ABM1RUZ4_LIMPO</name>
<evidence type="ECO:0000259" key="2">
    <source>
        <dbReference type="PROSITE" id="PS50853"/>
    </source>
</evidence>
<dbReference type="InterPro" id="IPR003961">
    <property type="entry name" value="FN3_dom"/>
</dbReference>
<evidence type="ECO:0000313" key="3">
    <source>
        <dbReference type="Proteomes" id="UP000694941"/>
    </source>
</evidence>
<dbReference type="CDD" id="cd00063">
    <property type="entry name" value="FN3"/>
    <property type="match status" value="1"/>
</dbReference>
<dbReference type="GeneID" id="106475360"/>
<dbReference type="SUPFAM" id="SSF49265">
    <property type="entry name" value="Fibronectin type III"/>
    <property type="match status" value="1"/>
</dbReference>
<accession>A0ABM1RUZ4</accession>
<gene>
    <name evidence="4" type="primary">LOC106475360</name>
</gene>
<proteinExistence type="predicted"/>